<evidence type="ECO:0000313" key="1">
    <source>
        <dbReference type="EMBL" id="KAI5683997.1"/>
    </source>
</evidence>
<proteinExistence type="predicted"/>
<keyword evidence="2" id="KW-1185">Reference proteome</keyword>
<dbReference type="Proteomes" id="UP001060085">
    <property type="component" value="Linkage Group LG01"/>
</dbReference>
<organism evidence="1 2">
    <name type="scientific">Catharanthus roseus</name>
    <name type="common">Madagascar periwinkle</name>
    <name type="synonym">Vinca rosea</name>
    <dbReference type="NCBI Taxonomy" id="4058"/>
    <lineage>
        <taxon>Eukaryota</taxon>
        <taxon>Viridiplantae</taxon>
        <taxon>Streptophyta</taxon>
        <taxon>Embryophyta</taxon>
        <taxon>Tracheophyta</taxon>
        <taxon>Spermatophyta</taxon>
        <taxon>Magnoliopsida</taxon>
        <taxon>eudicotyledons</taxon>
        <taxon>Gunneridae</taxon>
        <taxon>Pentapetalae</taxon>
        <taxon>asterids</taxon>
        <taxon>lamiids</taxon>
        <taxon>Gentianales</taxon>
        <taxon>Apocynaceae</taxon>
        <taxon>Rauvolfioideae</taxon>
        <taxon>Vinceae</taxon>
        <taxon>Catharanthinae</taxon>
        <taxon>Catharanthus</taxon>
    </lineage>
</organism>
<reference evidence="2" key="1">
    <citation type="journal article" date="2023" name="Nat. Plants">
        <title>Single-cell RNA sequencing provides a high-resolution roadmap for understanding the multicellular compartmentation of specialized metabolism.</title>
        <authorList>
            <person name="Sun S."/>
            <person name="Shen X."/>
            <person name="Li Y."/>
            <person name="Li Y."/>
            <person name="Wang S."/>
            <person name="Li R."/>
            <person name="Zhang H."/>
            <person name="Shen G."/>
            <person name="Guo B."/>
            <person name="Wei J."/>
            <person name="Xu J."/>
            <person name="St-Pierre B."/>
            <person name="Chen S."/>
            <person name="Sun C."/>
        </authorList>
    </citation>
    <scope>NUCLEOTIDE SEQUENCE [LARGE SCALE GENOMIC DNA]</scope>
</reference>
<evidence type="ECO:0000313" key="2">
    <source>
        <dbReference type="Proteomes" id="UP001060085"/>
    </source>
</evidence>
<dbReference type="EMBL" id="CM044701">
    <property type="protein sequence ID" value="KAI5683997.1"/>
    <property type="molecule type" value="Genomic_DNA"/>
</dbReference>
<comment type="caution">
    <text evidence="1">The sequence shown here is derived from an EMBL/GenBank/DDBJ whole genome shotgun (WGS) entry which is preliminary data.</text>
</comment>
<protein>
    <submittedName>
        <fullName evidence="1">Uncharacterized protein</fullName>
    </submittedName>
</protein>
<sequence>MGRGKRNATLVISSSDDEDFLVKSSSKPASVPRTNYKKRPKKAALSNSCPRSRTQSKISDFDEARLFLTAFIKRFCEELDSGTTRFKVSTGCGSSKDLWVDKHKPHSLEELSVHKKKVEEVKTLFEESLITSKGKSSNHVILIVGPAGVGKSVTVHAVASHLGAIVYEWNTPTPTIWHEHLHNSGSGLRYMSKLDEFEHFVERIRKYGLILSSLVGGSRTSVILLIDDLPLVHGKAACGRLKRCLNLLVQSVCVPTAILITDYGKADSTDYTMHYWEEIQLSLQDAGACKVSFNPITVNSMKKALSRICKAEQREVSAEQIELIAKASGGDIRNAITSLQYFCLKPHQGPSLSSYDGISPCVKEGSDEMVHFFSGPSLSFGRDDTISLFHALGKFLHNKRDPDNPTAADRDSIVLKEKFLRLPLKMDAPEIILCQAHGQTRPIVDFLHENVLDFISEEAIDDAWVVQSYLSDSDLLLASLNRVLCRNYEAENSVQSAAASVAVRGTLFGNAHQVPSRWHAVRRPKLWEIEKSLWRNKHQMANERCVTSLTMHDHTVNVTEFKPMLKWIGYRTPKNSGAYEASSDDMVEDELERLVLTKEDTSEDEIEDW</sequence>
<accession>A0ACC0CGN3</accession>
<name>A0ACC0CGN3_CATRO</name>
<gene>
    <name evidence="1" type="ORF">M9H77_05225</name>
</gene>